<dbReference type="VEuPathDB" id="FungiDB:H310_04299"/>
<dbReference type="Pfam" id="PF16891">
    <property type="entry name" value="STPPase_N"/>
    <property type="match status" value="1"/>
</dbReference>
<dbReference type="GO" id="GO:0005737">
    <property type="term" value="C:cytoplasm"/>
    <property type="evidence" value="ECO:0007669"/>
    <property type="project" value="TreeGrafter"/>
</dbReference>
<feature type="domain" description="Serine/threonine specific protein phosphatases" evidence="10">
    <location>
        <begin position="118"/>
        <end position="123"/>
    </location>
</feature>
<dbReference type="EC" id="3.1.3.16" evidence="8"/>
<dbReference type="GO" id="GO:0046872">
    <property type="term" value="F:metal ion binding"/>
    <property type="evidence" value="ECO:0007669"/>
    <property type="project" value="UniProtKB-KW"/>
</dbReference>
<feature type="compositionally biased region" description="Polar residues" evidence="9">
    <location>
        <begin position="307"/>
        <end position="318"/>
    </location>
</feature>
<dbReference type="OrthoDB" id="57643at2759"/>
<dbReference type="eggNOG" id="KOG0374">
    <property type="taxonomic scope" value="Eukaryota"/>
</dbReference>
<dbReference type="SUPFAM" id="SSF56300">
    <property type="entry name" value="Metallo-dependent phosphatases"/>
    <property type="match status" value="1"/>
</dbReference>
<dbReference type="PANTHER" id="PTHR11668:SF300">
    <property type="entry name" value="SERINE_THREONINE-PROTEIN PHOSPHATASE"/>
    <property type="match status" value="1"/>
</dbReference>
<keyword evidence="5" id="KW-0464">Manganese</keyword>
<dbReference type="InterPro" id="IPR006186">
    <property type="entry name" value="Ser/Thr-sp_prot-phosphatase"/>
</dbReference>
<dbReference type="FunFam" id="3.60.21.10:FF:000026">
    <property type="entry name" value="Serine/threonine-protein phosphatase"/>
    <property type="match status" value="1"/>
</dbReference>
<comment type="cofactor">
    <cofactor evidence="1">
        <name>Mn(2+)</name>
        <dbReference type="ChEBI" id="CHEBI:29035"/>
    </cofactor>
</comment>
<dbReference type="InterPro" id="IPR031675">
    <property type="entry name" value="STPPase_N"/>
</dbReference>
<accession>A0A024UHP6</accession>
<dbReference type="SMART" id="SM00156">
    <property type="entry name" value="PP2Ac"/>
    <property type="match status" value="1"/>
</dbReference>
<dbReference type="GO" id="GO:0005634">
    <property type="term" value="C:nucleus"/>
    <property type="evidence" value="ECO:0007669"/>
    <property type="project" value="TreeGrafter"/>
</dbReference>
<keyword evidence="2" id="KW-0479">Metal-binding</keyword>
<keyword evidence="4" id="KW-0904">Protein phosphatase</keyword>
<dbReference type="STRING" id="157072.A0A024UHP6"/>
<name>A0A024UHP6_9STRA</name>
<dbReference type="GeneID" id="20081349"/>
<gene>
    <name evidence="11" type="ORF">H310_04299</name>
</gene>
<comment type="catalytic activity">
    <reaction evidence="7 8">
        <text>O-phospho-L-threonyl-[protein] + H2O = L-threonyl-[protein] + phosphate</text>
        <dbReference type="Rhea" id="RHEA:47004"/>
        <dbReference type="Rhea" id="RHEA-COMP:11060"/>
        <dbReference type="Rhea" id="RHEA-COMP:11605"/>
        <dbReference type="ChEBI" id="CHEBI:15377"/>
        <dbReference type="ChEBI" id="CHEBI:30013"/>
        <dbReference type="ChEBI" id="CHEBI:43474"/>
        <dbReference type="ChEBI" id="CHEBI:61977"/>
        <dbReference type="EC" id="3.1.3.16"/>
    </reaction>
</comment>
<dbReference type="AlphaFoldDB" id="A0A024UHP6"/>
<reference evidence="11" key="1">
    <citation type="submission" date="2013-12" db="EMBL/GenBank/DDBJ databases">
        <title>The Genome Sequence of Aphanomyces invadans NJM9701.</title>
        <authorList>
            <consortium name="The Broad Institute Genomics Platform"/>
            <person name="Russ C."/>
            <person name="Tyler B."/>
            <person name="van West P."/>
            <person name="Dieguez-Uribeondo J."/>
            <person name="Young S.K."/>
            <person name="Zeng Q."/>
            <person name="Gargeya S."/>
            <person name="Fitzgerald M."/>
            <person name="Abouelleil A."/>
            <person name="Alvarado L."/>
            <person name="Chapman S.B."/>
            <person name="Gainer-Dewar J."/>
            <person name="Goldberg J."/>
            <person name="Griggs A."/>
            <person name="Gujja S."/>
            <person name="Hansen M."/>
            <person name="Howarth C."/>
            <person name="Imamovic A."/>
            <person name="Ireland A."/>
            <person name="Larimer J."/>
            <person name="McCowan C."/>
            <person name="Murphy C."/>
            <person name="Pearson M."/>
            <person name="Poon T.W."/>
            <person name="Priest M."/>
            <person name="Roberts A."/>
            <person name="Saif S."/>
            <person name="Shea T."/>
            <person name="Sykes S."/>
            <person name="Wortman J."/>
            <person name="Nusbaum C."/>
            <person name="Birren B."/>
        </authorList>
    </citation>
    <scope>NUCLEOTIDE SEQUENCE [LARGE SCALE GENOMIC DNA]</scope>
    <source>
        <strain evidence="11">NJM9701</strain>
    </source>
</reference>
<dbReference type="InterPro" id="IPR050341">
    <property type="entry name" value="PP1_catalytic_subunit"/>
</dbReference>
<comment type="similarity">
    <text evidence="8">Belongs to the PPP phosphatase family.</text>
</comment>
<dbReference type="GO" id="GO:0004722">
    <property type="term" value="F:protein serine/threonine phosphatase activity"/>
    <property type="evidence" value="ECO:0007669"/>
    <property type="project" value="UniProtKB-EC"/>
</dbReference>
<evidence type="ECO:0000256" key="6">
    <source>
        <dbReference type="ARBA" id="ARBA00047761"/>
    </source>
</evidence>
<evidence type="ECO:0000256" key="2">
    <source>
        <dbReference type="ARBA" id="ARBA00022723"/>
    </source>
</evidence>
<dbReference type="PRINTS" id="PR00114">
    <property type="entry name" value="STPHPHTASE"/>
</dbReference>
<dbReference type="Gene3D" id="3.60.21.10">
    <property type="match status" value="1"/>
</dbReference>
<sequence>MNPGRVDAIIERLLNVRHCRTGPDAPLNADDLYAVSQAARDIFASQPMLIEIEAPVKICGDIHGQYLDLLRIFDHCGYPPDSNYLFLGDYVDRGRQSLETIALLFAYKVRYPLNVFLLRGNHESEDINERYGFFEECIRRFDVKMYKHFSDTFAWLPVAGVVADRILCMHGGLSPSLDHLHQIKSLPRPLSRVDQSGIMCDLLWSDPDSSVRGYGDNDRGVSHVFGPDVVESFVKRHDLDLICRAHQVVEDGYEFFANRQLLTLFSAPGYCGEFDNKAGVLSVDPSLVLTIQIIDPLLDNKKRRFQPNGQFSTSNSSRIDGVSPHKRQASGSSYVYGKN</sequence>
<dbReference type="Pfam" id="PF00149">
    <property type="entry name" value="Metallophos"/>
    <property type="match status" value="1"/>
</dbReference>
<dbReference type="InterPro" id="IPR004843">
    <property type="entry name" value="Calcineurin-like_PHP"/>
</dbReference>
<evidence type="ECO:0000259" key="10">
    <source>
        <dbReference type="PROSITE" id="PS00125"/>
    </source>
</evidence>
<evidence type="ECO:0000256" key="1">
    <source>
        <dbReference type="ARBA" id="ARBA00001936"/>
    </source>
</evidence>
<proteinExistence type="inferred from homology"/>
<organism evidence="11">
    <name type="scientific">Aphanomyces invadans</name>
    <dbReference type="NCBI Taxonomy" id="157072"/>
    <lineage>
        <taxon>Eukaryota</taxon>
        <taxon>Sar</taxon>
        <taxon>Stramenopiles</taxon>
        <taxon>Oomycota</taxon>
        <taxon>Saprolegniomycetes</taxon>
        <taxon>Saprolegniales</taxon>
        <taxon>Verrucalvaceae</taxon>
        <taxon>Aphanomyces</taxon>
    </lineage>
</organism>
<dbReference type="PANTHER" id="PTHR11668">
    <property type="entry name" value="SERINE/THREONINE PROTEIN PHOSPHATASE"/>
    <property type="match status" value="1"/>
</dbReference>
<keyword evidence="3 8" id="KW-0378">Hydrolase</keyword>
<evidence type="ECO:0000256" key="3">
    <source>
        <dbReference type="ARBA" id="ARBA00022801"/>
    </source>
</evidence>
<feature type="region of interest" description="Disordered" evidence="9">
    <location>
        <begin position="305"/>
        <end position="339"/>
    </location>
</feature>
<evidence type="ECO:0000256" key="4">
    <source>
        <dbReference type="ARBA" id="ARBA00022912"/>
    </source>
</evidence>
<protein>
    <recommendedName>
        <fullName evidence="8">Serine/threonine-protein phosphatase</fullName>
        <ecNumber evidence="8">3.1.3.16</ecNumber>
    </recommendedName>
</protein>
<dbReference type="EMBL" id="KI913957">
    <property type="protein sequence ID" value="ETW05382.1"/>
    <property type="molecule type" value="Genomic_DNA"/>
</dbReference>
<evidence type="ECO:0000256" key="5">
    <source>
        <dbReference type="ARBA" id="ARBA00023211"/>
    </source>
</evidence>
<evidence type="ECO:0000313" key="11">
    <source>
        <dbReference type="EMBL" id="ETW05382.1"/>
    </source>
</evidence>
<dbReference type="InterPro" id="IPR029052">
    <property type="entry name" value="Metallo-depent_PP-like"/>
</dbReference>
<dbReference type="PROSITE" id="PS00125">
    <property type="entry name" value="SER_THR_PHOSPHATASE"/>
    <property type="match status" value="1"/>
</dbReference>
<evidence type="ECO:0000256" key="7">
    <source>
        <dbReference type="ARBA" id="ARBA00048336"/>
    </source>
</evidence>
<evidence type="ECO:0000256" key="9">
    <source>
        <dbReference type="SAM" id="MobiDB-lite"/>
    </source>
</evidence>
<comment type="catalytic activity">
    <reaction evidence="6">
        <text>O-phospho-L-seryl-[protein] + H2O = L-seryl-[protein] + phosphate</text>
        <dbReference type="Rhea" id="RHEA:20629"/>
        <dbReference type="Rhea" id="RHEA-COMP:9863"/>
        <dbReference type="Rhea" id="RHEA-COMP:11604"/>
        <dbReference type="ChEBI" id="CHEBI:15377"/>
        <dbReference type="ChEBI" id="CHEBI:29999"/>
        <dbReference type="ChEBI" id="CHEBI:43474"/>
        <dbReference type="ChEBI" id="CHEBI:83421"/>
        <dbReference type="EC" id="3.1.3.16"/>
    </reaction>
</comment>
<evidence type="ECO:0000256" key="8">
    <source>
        <dbReference type="RuleBase" id="RU004273"/>
    </source>
</evidence>
<dbReference type="RefSeq" id="XP_008866821.1">
    <property type="nucleotide sequence ID" value="XM_008868599.1"/>
</dbReference>